<evidence type="ECO:0000313" key="3">
    <source>
        <dbReference type="Proteomes" id="UP000199581"/>
    </source>
</evidence>
<proteinExistence type="predicted"/>
<feature type="transmembrane region" description="Helical" evidence="1">
    <location>
        <begin position="42"/>
        <end position="68"/>
    </location>
</feature>
<feature type="transmembrane region" description="Helical" evidence="1">
    <location>
        <begin position="74"/>
        <end position="95"/>
    </location>
</feature>
<protein>
    <submittedName>
        <fullName evidence="2">Uncharacterized membrane protein YqjE</fullName>
    </submittedName>
</protein>
<comment type="caution">
    <text evidence="2">The sequence shown here is derived from an EMBL/GenBank/DDBJ whole genome shotgun (WGS) entry which is preliminary data.</text>
</comment>
<dbReference type="Pfam" id="PF07332">
    <property type="entry name" value="Phage_holin_3_6"/>
    <property type="match status" value="1"/>
</dbReference>
<keyword evidence="1" id="KW-1133">Transmembrane helix</keyword>
<evidence type="ECO:0000313" key="2">
    <source>
        <dbReference type="EMBL" id="SFL28923.1"/>
    </source>
</evidence>
<organism evidence="2 3">
    <name type="scientific">Desulfomicrobium norvegicum (strain DSM 1741 / NCIMB 8310)</name>
    <name type="common">Desulfovibrio baculatus (strain Norway 4)</name>
    <name type="synonym">Desulfovibrio desulfuricans (strain Norway 4)</name>
    <dbReference type="NCBI Taxonomy" id="52561"/>
    <lineage>
        <taxon>Bacteria</taxon>
        <taxon>Pseudomonadati</taxon>
        <taxon>Thermodesulfobacteriota</taxon>
        <taxon>Desulfovibrionia</taxon>
        <taxon>Desulfovibrionales</taxon>
        <taxon>Desulfomicrobiaceae</taxon>
        <taxon>Desulfomicrobium</taxon>
    </lineage>
</organism>
<dbReference type="AlphaFoldDB" id="A0A8G2F600"/>
<gene>
    <name evidence="2" type="ORF">SAMN05421830_101384</name>
</gene>
<dbReference type="EMBL" id="FOTO01000001">
    <property type="protein sequence ID" value="SFL28923.1"/>
    <property type="molecule type" value="Genomic_DNA"/>
</dbReference>
<keyword evidence="1" id="KW-0812">Transmembrane</keyword>
<evidence type="ECO:0000256" key="1">
    <source>
        <dbReference type="SAM" id="Phobius"/>
    </source>
</evidence>
<keyword evidence="1" id="KW-0472">Membrane</keyword>
<keyword evidence="3" id="KW-1185">Reference proteome</keyword>
<accession>A0A8G2F600</accession>
<reference evidence="2 3" key="1">
    <citation type="submission" date="2016-10" db="EMBL/GenBank/DDBJ databases">
        <authorList>
            <person name="Varghese N."/>
            <person name="Submissions S."/>
        </authorList>
    </citation>
    <scope>NUCLEOTIDE SEQUENCE [LARGE SCALE GENOMIC DNA]</scope>
    <source>
        <strain evidence="2 3">DSM 1741</strain>
    </source>
</reference>
<sequence length="124" mass="13346">MEIFGFNGAATRLGRVTAQILQDRLELLALELREAKILFAQALILVCLGVAFCLLGLLLLILATVYGLPPEWRVYGLAATALVSLLAGAAAFRALNRILGQSPLAFDQSVAELKKDATCFLTKN</sequence>
<name>A0A8G2F600_DESNO</name>
<dbReference type="Proteomes" id="UP000199581">
    <property type="component" value="Unassembled WGS sequence"/>
</dbReference>
<dbReference type="InterPro" id="IPR009937">
    <property type="entry name" value="Phage_holin_3_6"/>
</dbReference>